<evidence type="ECO:0000313" key="4">
    <source>
        <dbReference type="EMBL" id="CAB5219383.1"/>
    </source>
</evidence>
<feature type="region of interest" description="Disordered" evidence="2">
    <location>
        <begin position="1"/>
        <end position="68"/>
    </location>
</feature>
<organism evidence="4">
    <name type="scientific">uncultured Caudovirales phage</name>
    <dbReference type="NCBI Taxonomy" id="2100421"/>
    <lineage>
        <taxon>Viruses</taxon>
        <taxon>Duplodnaviria</taxon>
        <taxon>Heunggongvirae</taxon>
        <taxon>Uroviricota</taxon>
        <taxon>Caudoviricetes</taxon>
        <taxon>Peduoviridae</taxon>
        <taxon>Maltschvirus</taxon>
        <taxon>Maltschvirus maltsch</taxon>
    </lineage>
</organism>
<evidence type="ECO:0000313" key="3">
    <source>
        <dbReference type="EMBL" id="CAB4240956.1"/>
    </source>
</evidence>
<feature type="compositionally biased region" description="Acidic residues" evidence="2">
    <location>
        <begin position="59"/>
        <end position="68"/>
    </location>
</feature>
<reference evidence="4" key="1">
    <citation type="submission" date="2020-05" db="EMBL/GenBank/DDBJ databases">
        <authorList>
            <person name="Chiriac C."/>
            <person name="Salcher M."/>
            <person name="Ghai R."/>
            <person name="Kavagutti S V."/>
        </authorList>
    </citation>
    <scope>NUCLEOTIDE SEQUENCE</scope>
</reference>
<proteinExistence type="predicted"/>
<evidence type="ECO:0000256" key="2">
    <source>
        <dbReference type="SAM" id="MobiDB-lite"/>
    </source>
</evidence>
<feature type="compositionally biased region" description="Acidic residues" evidence="2">
    <location>
        <begin position="33"/>
        <end position="48"/>
    </location>
</feature>
<evidence type="ECO:0000256" key="1">
    <source>
        <dbReference type="SAM" id="Coils"/>
    </source>
</evidence>
<name>A0A6J7WW82_9CAUD</name>
<protein>
    <submittedName>
        <fullName evidence="4">Uncharacterized protein</fullName>
    </submittedName>
</protein>
<keyword evidence="1" id="KW-0175">Coiled coil</keyword>
<dbReference type="EMBL" id="LR797820">
    <property type="protein sequence ID" value="CAB4240956.1"/>
    <property type="molecule type" value="Genomic_DNA"/>
</dbReference>
<feature type="coiled-coil region" evidence="1">
    <location>
        <begin position="79"/>
        <end position="120"/>
    </location>
</feature>
<feature type="compositionally biased region" description="Polar residues" evidence="2">
    <location>
        <begin position="17"/>
        <end position="27"/>
    </location>
</feature>
<accession>A0A6J7WW82</accession>
<sequence>MAVKNEDEFVFPDEQDAQSAADESTGTEFEVNMGDEEIEIEVVDDTPDEDKGRPALDTPVDDPTDDELKEYSGKVQDRIKKLTHARHDERRRADALMRENEELQRVAKTALAERESMRGQFIKGAEVLASQTKIAADKSVQEAKIKLKAAHEAFDTDAIVEAQAELNEAQMRKNQVDNFQPPVQRQETVVESPQQAPAAAPKLDDKTQKWLGKNKWFGEGGDEAMTGYALGLHQKLVKKFGEGYTRTDEYYSQIDAAMRQTFPTRFKPKAGTERQSTVVASATRVTTPRKVSLTATQVALAKRFGLTPQQYAAELVKTEK</sequence>
<dbReference type="EMBL" id="LR798273">
    <property type="protein sequence ID" value="CAB5219383.1"/>
    <property type="molecule type" value="Genomic_DNA"/>
</dbReference>
<gene>
    <name evidence="4" type="ORF">UFOVP228_64</name>
    <name evidence="3" type="ORF">UFOVP47_38</name>
</gene>